<dbReference type="Gene3D" id="3.40.50.720">
    <property type="entry name" value="NAD(P)-binding Rossmann-like Domain"/>
    <property type="match status" value="1"/>
</dbReference>
<evidence type="ECO:0000313" key="3">
    <source>
        <dbReference type="Proteomes" id="UP001649230"/>
    </source>
</evidence>
<feature type="domain" description="Sulfatase N-terminal" evidence="1">
    <location>
        <begin position="219"/>
        <end position="489"/>
    </location>
</feature>
<sequence>MDYNHELEKLIAKHSMRKASFLNRWSQLDSHDVVAIWGAGEHTRILLDMVSLCDKNVICIVDNDPQRIGTEIEGLPVYHPSQINELGIDTVVISSFVYAEAIMQEIQMRFPQLHCLQVYTEYEPNPITDPWKLYYDLQHLNKEYRTANDESIKERFLWELICAYVEIRDFELAQEHIALYAQYKFPKADLLLRFKDELNVLLDQLKSDLQNRKQKDISLFVIDSLRADDLYDSQELRMPRTHGLLEHSLIYTNVHTTSTYTKAAVNAMLTERLMIDDELYLERKIDANHSNLLKFLSQERYLLINFSGAFEFVEVEAARVHNVYRSTRKTKIKKQWPTATIIWNYFCTLANNKDQPIFALIHSLDVHFPLVCPYHSKFQDLRDASRKFYTEQFYFRDHKEQILFQRNECLSYIDRKLHDFQQFISSPHITIICSDHGESLGENQSFGHLFSKNTSVTHIPLVVHGISRQPQEIGKLFSMKFFGAEIVSLLTGQPAVPAQNEVMIQRDPIYSTEIHVDGFTAFVDPRILQGFKIVRGQADSYVLYDDGSEEYYSIKDESANLAADTCYSERIDHLRAIAIKAGFPYKGE</sequence>
<protein>
    <submittedName>
        <fullName evidence="2">Sulfatase-like hydrolase/transferase</fullName>
    </submittedName>
</protein>
<organism evidence="2 3">
    <name type="scientific">Paenibacillus hexagrammi</name>
    <dbReference type="NCBI Taxonomy" id="2908839"/>
    <lineage>
        <taxon>Bacteria</taxon>
        <taxon>Bacillati</taxon>
        <taxon>Bacillota</taxon>
        <taxon>Bacilli</taxon>
        <taxon>Bacillales</taxon>
        <taxon>Paenibacillaceae</taxon>
        <taxon>Paenibacillus</taxon>
    </lineage>
</organism>
<accession>A0ABY3SGQ0</accession>
<dbReference type="SUPFAM" id="SSF53335">
    <property type="entry name" value="S-adenosyl-L-methionine-dependent methyltransferases"/>
    <property type="match status" value="1"/>
</dbReference>
<gene>
    <name evidence="2" type="ORF">L0M14_27380</name>
</gene>
<proteinExistence type="predicted"/>
<dbReference type="Proteomes" id="UP001649230">
    <property type="component" value="Chromosome"/>
</dbReference>
<keyword evidence="3" id="KW-1185">Reference proteome</keyword>
<dbReference type="Pfam" id="PF00884">
    <property type="entry name" value="Sulfatase"/>
    <property type="match status" value="1"/>
</dbReference>
<dbReference type="Gene3D" id="3.40.720.10">
    <property type="entry name" value="Alkaline Phosphatase, subunit A"/>
    <property type="match status" value="1"/>
</dbReference>
<dbReference type="InterPro" id="IPR000917">
    <property type="entry name" value="Sulfatase_N"/>
</dbReference>
<reference evidence="2 3" key="1">
    <citation type="journal article" date="2024" name="Int. J. Syst. Evol. Microbiol.">
        <title>Paenibacillus hexagrammi sp. nov., a novel bacterium isolated from the gut content of Hexagrammos agrammus.</title>
        <authorList>
            <person name="Jung H.K."/>
            <person name="Kim D.G."/>
            <person name="Zin H."/>
            <person name="Park J."/>
            <person name="Jung H."/>
            <person name="Kim Y.O."/>
            <person name="Kong H.J."/>
            <person name="Kim J.W."/>
            <person name="Kim Y.S."/>
        </authorList>
    </citation>
    <scope>NUCLEOTIDE SEQUENCE [LARGE SCALE GENOMIC DNA]</scope>
    <source>
        <strain evidence="2 3">YPD9-1</strain>
    </source>
</reference>
<evidence type="ECO:0000313" key="2">
    <source>
        <dbReference type="EMBL" id="UJF33213.1"/>
    </source>
</evidence>
<dbReference type="InterPro" id="IPR017850">
    <property type="entry name" value="Alkaline_phosphatase_core_sf"/>
</dbReference>
<dbReference type="EMBL" id="CP090978">
    <property type="protein sequence ID" value="UJF33213.1"/>
    <property type="molecule type" value="Genomic_DNA"/>
</dbReference>
<dbReference type="RefSeq" id="WP_235119551.1">
    <property type="nucleotide sequence ID" value="NZ_CP090978.1"/>
</dbReference>
<dbReference type="SUPFAM" id="SSF53649">
    <property type="entry name" value="Alkaline phosphatase-like"/>
    <property type="match status" value="1"/>
</dbReference>
<name>A0ABY3SGQ0_9BACL</name>
<evidence type="ECO:0000259" key="1">
    <source>
        <dbReference type="Pfam" id="PF00884"/>
    </source>
</evidence>
<dbReference type="InterPro" id="IPR029063">
    <property type="entry name" value="SAM-dependent_MTases_sf"/>
</dbReference>